<dbReference type="InterPro" id="IPR052920">
    <property type="entry name" value="DNA-binding_regulatory"/>
</dbReference>
<dbReference type="Pfam" id="PF12146">
    <property type="entry name" value="Hydrolase_4"/>
    <property type="match status" value="1"/>
</dbReference>
<dbReference type="InterPro" id="IPR029058">
    <property type="entry name" value="AB_hydrolase_fold"/>
</dbReference>
<keyword evidence="2" id="KW-0378">Hydrolase</keyword>
<evidence type="ECO:0000259" key="1">
    <source>
        <dbReference type="Pfam" id="PF12146"/>
    </source>
</evidence>
<dbReference type="GO" id="GO:0016787">
    <property type="term" value="F:hydrolase activity"/>
    <property type="evidence" value="ECO:0007669"/>
    <property type="project" value="UniProtKB-KW"/>
</dbReference>
<organism evidence="2 3">
    <name type="scientific">Lactobacillus crispatus</name>
    <dbReference type="NCBI Taxonomy" id="47770"/>
    <lineage>
        <taxon>Bacteria</taxon>
        <taxon>Bacillati</taxon>
        <taxon>Bacillota</taxon>
        <taxon>Bacilli</taxon>
        <taxon>Lactobacillales</taxon>
        <taxon>Lactobacillaceae</taxon>
        <taxon>Lactobacillus</taxon>
    </lineage>
</organism>
<dbReference type="PANTHER" id="PTHR43358:SF4">
    <property type="entry name" value="ALPHA_BETA HYDROLASE FOLD-1 DOMAIN-CONTAINING PROTEIN"/>
    <property type="match status" value="1"/>
</dbReference>
<feature type="domain" description="Serine aminopeptidase S33" evidence="1">
    <location>
        <begin position="9"/>
        <end position="112"/>
    </location>
</feature>
<dbReference type="EMBL" id="CP047415">
    <property type="protein sequence ID" value="QLL75066.1"/>
    <property type="molecule type" value="Genomic_DNA"/>
</dbReference>
<proteinExistence type="predicted"/>
<accession>A0A7H9EBT6</accession>
<dbReference type="AlphaFoldDB" id="A0A7H9EBT6"/>
<gene>
    <name evidence="2" type="ORF">GTO85_09015</name>
</gene>
<evidence type="ECO:0000313" key="2">
    <source>
        <dbReference type="EMBL" id="QLL75066.1"/>
    </source>
</evidence>
<reference evidence="2 3" key="1">
    <citation type="submission" date="2020-01" db="EMBL/GenBank/DDBJ databases">
        <title>Complete and circular genome sequences of six lactobacillus isolates from horses.</title>
        <authorList>
            <person name="Hassan H.M."/>
        </authorList>
    </citation>
    <scope>NUCLEOTIDE SEQUENCE [LARGE SCALE GENOMIC DNA]</scope>
    <source>
        <strain evidence="2 3">1D</strain>
    </source>
</reference>
<dbReference type="PANTHER" id="PTHR43358">
    <property type="entry name" value="ALPHA/BETA-HYDROLASE"/>
    <property type="match status" value="1"/>
</dbReference>
<protein>
    <submittedName>
        <fullName evidence="2">Alpha/beta fold hydrolase</fullName>
    </submittedName>
</protein>
<dbReference type="InterPro" id="IPR022742">
    <property type="entry name" value="Hydrolase_4"/>
</dbReference>
<dbReference type="Gene3D" id="3.40.50.1820">
    <property type="entry name" value="alpha/beta hydrolase"/>
    <property type="match status" value="1"/>
</dbReference>
<dbReference type="SUPFAM" id="SSF53474">
    <property type="entry name" value="alpha/beta-Hydrolases"/>
    <property type="match status" value="1"/>
</dbReference>
<dbReference type="Proteomes" id="UP000510660">
    <property type="component" value="Chromosome"/>
</dbReference>
<name>A0A7H9EBT6_9LACO</name>
<evidence type="ECO:0000313" key="3">
    <source>
        <dbReference type="Proteomes" id="UP000510660"/>
    </source>
</evidence>
<sequence length="238" mass="26900">MFAQYLDQHAKKTAILLHGFMSDGDSMAGFAKMFYDFGYNVLVPDARAQGRSEGKYIGYGWVEKDDILRWIYQVIDQTGTNAKIVIMGQSMGGATAMMVSGMLLPPQVKAFIEDCGYSTVKGEINYQAQNLFHMKAFPRFPIVDLVSGINRVKNGFYLKDASAVAQLNKNTRPFLFIHGGKDHFVPTKMVWQNYAATAAPKQIWLAPLAGHALPYPMYPKQYRQQVERFLQKYVGQFL</sequence>